<proteinExistence type="predicted"/>
<dbReference type="EMBL" id="CM017694">
    <property type="protein sequence ID" value="TYH11000.1"/>
    <property type="molecule type" value="Genomic_DNA"/>
</dbReference>
<dbReference type="AlphaFoldDB" id="A0A5D2FZX1"/>
<evidence type="ECO:0000313" key="3">
    <source>
        <dbReference type="Proteomes" id="UP000323506"/>
    </source>
</evidence>
<gene>
    <name evidence="2" type="ORF">ES288_A07G223300v1</name>
</gene>
<name>A0A5D2FZX1_GOSDA</name>
<evidence type="ECO:0000313" key="2">
    <source>
        <dbReference type="EMBL" id="TYH11000.1"/>
    </source>
</evidence>
<organism evidence="2 3">
    <name type="scientific">Gossypium darwinii</name>
    <name type="common">Darwin's cotton</name>
    <name type="synonym">Gossypium barbadense var. darwinii</name>
    <dbReference type="NCBI Taxonomy" id="34276"/>
    <lineage>
        <taxon>Eukaryota</taxon>
        <taxon>Viridiplantae</taxon>
        <taxon>Streptophyta</taxon>
        <taxon>Embryophyta</taxon>
        <taxon>Tracheophyta</taxon>
        <taxon>Spermatophyta</taxon>
        <taxon>Magnoliopsida</taxon>
        <taxon>eudicotyledons</taxon>
        <taxon>Gunneridae</taxon>
        <taxon>Pentapetalae</taxon>
        <taxon>rosids</taxon>
        <taxon>malvids</taxon>
        <taxon>Malvales</taxon>
        <taxon>Malvaceae</taxon>
        <taxon>Malvoideae</taxon>
        <taxon>Gossypium</taxon>
    </lineage>
</organism>
<feature type="region of interest" description="Disordered" evidence="1">
    <location>
        <begin position="1"/>
        <end position="32"/>
    </location>
</feature>
<reference evidence="2 3" key="1">
    <citation type="submission" date="2019-06" db="EMBL/GenBank/DDBJ databases">
        <title>WGS assembly of Gossypium darwinii.</title>
        <authorList>
            <person name="Chen Z.J."/>
            <person name="Sreedasyam A."/>
            <person name="Ando A."/>
            <person name="Song Q."/>
            <person name="De L."/>
            <person name="Hulse-Kemp A."/>
            <person name="Ding M."/>
            <person name="Ye W."/>
            <person name="Kirkbride R."/>
            <person name="Jenkins J."/>
            <person name="Plott C."/>
            <person name="Lovell J."/>
            <person name="Lin Y.-M."/>
            <person name="Vaughn R."/>
            <person name="Liu B."/>
            <person name="Li W."/>
            <person name="Simpson S."/>
            <person name="Scheffler B."/>
            <person name="Saski C."/>
            <person name="Grover C."/>
            <person name="Hu G."/>
            <person name="Conover J."/>
            <person name="Carlson J."/>
            <person name="Shu S."/>
            <person name="Boston L."/>
            <person name="Williams M."/>
            <person name="Peterson D."/>
            <person name="Mcgee K."/>
            <person name="Jones D."/>
            <person name="Wendel J."/>
            <person name="Stelly D."/>
            <person name="Grimwood J."/>
            <person name="Schmutz J."/>
        </authorList>
    </citation>
    <scope>NUCLEOTIDE SEQUENCE [LARGE SCALE GENOMIC DNA]</scope>
    <source>
        <strain evidence="2">1808015.09</strain>
    </source>
</reference>
<protein>
    <submittedName>
        <fullName evidence="2">Uncharacterized protein</fullName>
    </submittedName>
</protein>
<keyword evidence="3" id="KW-1185">Reference proteome</keyword>
<accession>A0A5D2FZX1</accession>
<sequence>MNENPKGFLRLSRRRKSSVTVMHERSGVRRIR</sequence>
<evidence type="ECO:0000256" key="1">
    <source>
        <dbReference type="SAM" id="MobiDB-lite"/>
    </source>
</evidence>
<feature type="compositionally biased region" description="Basic and acidic residues" evidence="1">
    <location>
        <begin position="22"/>
        <end position="32"/>
    </location>
</feature>
<dbReference type="Proteomes" id="UP000323506">
    <property type="component" value="Chromosome A07"/>
</dbReference>